<keyword evidence="7" id="KW-1133">Transmembrane helix</keyword>
<dbReference type="EMBL" id="SOQX01000002">
    <property type="protein sequence ID" value="TDY02920.1"/>
    <property type="molecule type" value="Genomic_DNA"/>
</dbReference>
<evidence type="ECO:0000256" key="6">
    <source>
        <dbReference type="ARBA" id="ARBA00023315"/>
    </source>
</evidence>
<keyword evidence="3" id="KW-0997">Cell inner membrane</keyword>
<evidence type="ECO:0000313" key="8">
    <source>
        <dbReference type="EMBL" id="TDY02920.1"/>
    </source>
</evidence>
<evidence type="ECO:0000256" key="7">
    <source>
        <dbReference type="SAM" id="Phobius"/>
    </source>
</evidence>
<evidence type="ECO:0000256" key="3">
    <source>
        <dbReference type="ARBA" id="ARBA00022519"/>
    </source>
</evidence>
<name>A0A4R8IU12_9GAMM</name>
<keyword evidence="2" id="KW-1003">Cell membrane</keyword>
<protein>
    <submittedName>
        <fullName evidence="8">Putative LPLAT superfamily acyltransferase</fullName>
    </submittedName>
</protein>
<comment type="subcellular location">
    <subcellularLocation>
        <location evidence="1">Cell inner membrane</location>
    </subcellularLocation>
</comment>
<dbReference type="Proteomes" id="UP000294914">
    <property type="component" value="Unassembled WGS sequence"/>
</dbReference>
<dbReference type="AlphaFoldDB" id="A0A4R8IU12"/>
<evidence type="ECO:0000256" key="2">
    <source>
        <dbReference type="ARBA" id="ARBA00022475"/>
    </source>
</evidence>
<dbReference type="GO" id="GO:0009247">
    <property type="term" value="P:glycolipid biosynthetic process"/>
    <property type="evidence" value="ECO:0007669"/>
    <property type="project" value="UniProtKB-ARBA"/>
</dbReference>
<evidence type="ECO:0000313" key="9">
    <source>
        <dbReference type="Proteomes" id="UP000294914"/>
    </source>
</evidence>
<dbReference type="CDD" id="cd07984">
    <property type="entry name" value="LPLAT_LABLAT-like"/>
    <property type="match status" value="1"/>
</dbReference>
<dbReference type="OrthoDB" id="9808633at2"/>
<dbReference type="InterPro" id="IPR004960">
    <property type="entry name" value="LipA_acyltrans"/>
</dbReference>
<dbReference type="PIRSF" id="PIRSF028561">
    <property type="entry name" value="Ac_Trasf"/>
    <property type="match status" value="1"/>
</dbReference>
<keyword evidence="5 7" id="KW-0472">Membrane</keyword>
<dbReference type="RefSeq" id="WP_134082194.1">
    <property type="nucleotide sequence ID" value="NZ_SOQX01000002.1"/>
</dbReference>
<keyword evidence="7" id="KW-0812">Transmembrane</keyword>
<proteinExistence type="predicted"/>
<dbReference type="PANTHER" id="PTHR30606">
    <property type="entry name" value="LIPID A BIOSYNTHESIS LAUROYL ACYLTRANSFERASE"/>
    <property type="match status" value="1"/>
</dbReference>
<keyword evidence="9" id="KW-1185">Reference proteome</keyword>
<evidence type="ECO:0000256" key="4">
    <source>
        <dbReference type="ARBA" id="ARBA00022679"/>
    </source>
</evidence>
<keyword evidence="4 8" id="KW-0808">Transferase</keyword>
<feature type="transmembrane region" description="Helical" evidence="7">
    <location>
        <begin position="220"/>
        <end position="240"/>
    </location>
</feature>
<organism evidence="8 9">
    <name type="scientific">Thiohalophilus thiocyanatoxydans</name>
    <dbReference type="NCBI Taxonomy" id="381308"/>
    <lineage>
        <taxon>Bacteria</taxon>
        <taxon>Pseudomonadati</taxon>
        <taxon>Pseudomonadota</taxon>
        <taxon>Gammaproteobacteria</taxon>
        <taxon>Thiohalomonadales</taxon>
        <taxon>Thiohalophilaceae</taxon>
        <taxon>Thiohalophilus</taxon>
    </lineage>
</organism>
<evidence type="ECO:0000256" key="1">
    <source>
        <dbReference type="ARBA" id="ARBA00004533"/>
    </source>
</evidence>
<keyword evidence="6 8" id="KW-0012">Acyltransferase</keyword>
<gene>
    <name evidence="8" type="ORF">EDC23_1304</name>
</gene>
<comment type="caution">
    <text evidence="8">The sequence shown here is derived from an EMBL/GenBank/DDBJ whole genome shotgun (WGS) entry which is preliminary data.</text>
</comment>
<dbReference type="GO" id="GO:0016746">
    <property type="term" value="F:acyltransferase activity"/>
    <property type="evidence" value="ECO:0007669"/>
    <property type="project" value="UniProtKB-KW"/>
</dbReference>
<sequence length="297" mass="33592">MVETWDAQKERSNPFLLKFICKFALNMPRSIARLWLWPISLYFLCFSPTSRAASADYLRRNPKTSSDIFSIYKHIYTFASVILDRVYFITGKFDKFSISYDLDPEALAALEDKSGAVFLGAHIGSFEAMRCLALKQADLELKILMYRDHNAMITRVLDELNSDIAGSVINISDQNALFQAQEVIENGSVVGLLGDRGVPGEKMTRCSLFGGEVDIPSGPFSIALILGVPIIVVFATYVGGNRYHITLTKLSEAVMAPRNERDALIRNLTDDYVVQIETVLKRYPYNWFNFYDYWGAL</sequence>
<dbReference type="Pfam" id="PF03279">
    <property type="entry name" value="Lip_A_acyltrans"/>
    <property type="match status" value="1"/>
</dbReference>
<dbReference type="InterPro" id="IPR014548">
    <property type="entry name" value="Ac_Trasf"/>
</dbReference>
<evidence type="ECO:0000256" key="5">
    <source>
        <dbReference type="ARBA" id="ARBA00023136"/>
    </source>
</evidence>
<reference evidence="8 9" key="1">
    <citation type="submission" date="2019-03" db="EMBL/GenBank/DDBJ databases">
        <title>Genomic Encyclopedia of Type Strains, Phase IV (KMG-IV): sequencing the most valuable type-strain genomes for metagenomic binning, comparative biology and taxonomic classification.</title>
        <authorList>
            <person name="Goeker M."/>
        </authorList>
    </citation>
    <scope>NUCLEOTIDE SEQUENCE [LARGE SCALE GENOMIC DNA]</scope>
    <source>
        <strain evidence="8 9">DSM 16326</strain>
    </source>
</reference>
<dbReference type="PANTHER" id="PTHR30606:SF9">
    <property type="entry name" value="LIPID A BIOSYNTHESIS LAUROYLTRANSFERASE"/>
    <property type="match status" value="1"/>
</dbReference>
<accession>A0A4R8IU12</accession>
<dbReference type="GO" id="GO:0005886">
    <property type="term" value="C:plasma membrane"/>
    <property type="evidence" value="ECO:0007669"/>
    <property type="project" value="UniProtKB-SubCell"/>
</dbReference>